<sequence>MGVIPRLPPMLLLIVVALLHSAQARPEQLVGTEIQIDRHAEELARVAREIQNPDVGQLRVSLATQEQLQPIQLTNPTGLSEAGDEWQRKIRSPDVDDDYEEVEEDGPEGRHLHGIKRKIKRKLKHKLHHGLGAPGLLGGGWQQPGYGPIAIANPGYGNQGFGGGWRPPHQHYHHHQFGGHGGGFGGGYGNPGWNPGFGSGGWRPGGAGPGASAQSWSFGPFQAAFAQSG</sequence>
<dbReference type="EMBL" id="CM056741">
    <property type="protein sequence ID" value="KAJ8688304.1"/>
    <property type="molecule type" value="Genomic_DNA"/>
</dbReference>
<accession>A0ACC2PYH0</accession>
<protein>
    <submittedName>
        <fullName evidence="1">Uncharacterized protein</fullName>
    </submittedName>
</protein>
<organism evidence="1 2">
    <name type="scientific">Eretmocerus hayati</name>
    <dbReference type="NCBI Taxonomy" id="131215"/>
    <lineage>
        <taxon>Eukaryota</taxon>
        <taxon>Metazoa</taxon>
        <taxon>Ecdysozoa</taxon>
        <taxon>Arthropoda</taxon>
        <taxon>Hexapoda</taxon>
        <taxon>Insecta</taxon>
        <taxon>Pterygota</taxon>
        <taxon>Neoptera</taxon>
        <taxon>Endopterygota</taxon>
        <taxon>Hymenoptera</taxon>
        <taxon>Apocrita</taxon>
        <taxon>Proctotrupomorpha</taxon>
        <taxon>Chalcidoidea</taxon>
        <taxon>Aphelinidae</taxon>
        <taxon>Aphelininae</taxon>
        <taxon>Eretmocerus</taxon>
    </lineage>
</organism>
<comment type="caution">
    <text evidence="1">The sequence shown here is derived from an EMBL/GenBank/DDBJ whole genome shotgun (WGS) entry which is preliminary data.</text>
</comment>
<proteinExistence type="predicted"/>
<reference evidence="1" key="1">
    <citation type="submission" date="2023-04" db="EMBL/GenBank/DDBJ databases">
        <title>A chromosome-level genome assembly of the parasitoid wasp Eretmocerus hayati.</title>
        <authorList>
            <person name="Zhong Y."/>
            <person name="Liu S."/>
            <person name="Liu Y."/>
        </authorList>
    </citation>
    <scope>NUCLEOTIDE SEQUENCE</scope>
    <source>
        <strain evidence="1">ZJU_SS_LIU_2023</strain>
    </source>
</reference>
<evidence type="ECO:0000313" key="1">
    <source>
        <dbReference type="EMBL" id="KAJ8688304.1"/>
    </source>
</evidence>
<evidence type="ECO:0000313" key="2">
    <source>
        <dbReference type="Proteomes" id="UP001239111"/>
    </source>
</evidence>
<dbReference type="Proteomes" id="UP001239111">
    <property type="component" value="Chromosome 1"/>
</dbReference>
<name>A0ACC2PYH0_9HYME</name>
<keyword evidence="2" id="KW-1185">Reference proteome</keyword>
<gene>
    <name evidence="1" type="ORF">QAD02_024099</name>
</gene>